<accession>A0A7M7MME1</accession>
<dbReference type="GeneID" id="102656369"/>
<dbReference type="EnsemblMetazoa" id="XM_026442359">
    <property type="protein sequence ID" value="XP_026298144"/>
    <property type="gene ID" value="LOC102656369"/>
</dbReference>
<evidence type="ECO:0000313" key="4">
    <source>
        <dbReference type="RefSeq" id="XP_026298144.1"/>
    </source>
</evidence>
<reference evidence="4" key="2">
    <citation type="submission" date="2025-04" db="UniProtKB">
        <authorList>
            <consortium name="RefSeq"/>
        </authorList>
    </citation>
    <scope>IDENTIFICATION</scope>
    <source>
        <strain evidence="4">DH4</strain>
        <tissue evidence="4">Whole body</tissue>
    </source>
</reference>
<evidence type="ECO:0000313" key="3">
    <source>
        <dbReference type="Proteomes" id="UP000005203"/>
    </source>
</evidence>
<proteinExistence type="predicted"/>
<accession>A0A8B8H553</accession>
<dbReference type="PANTHER" id="PTHR28594:SF1">
    <property type="entry name" value="ATR-INTERACTING PROTEIN"/>
    <property type="match status" value="1"/>
</dbReference>
<gene>
    <name evidence="4" type="primary">LOC102656369</name>
</gene>
<dbReference type="Proteomes" id="UP000005203">
    <property type="component" value="Linkage group LG8"/>
</dbReference>
<dbReference type="RefSeq" id="XP_026298144.1">
    <property type="nucleotide sequence ID" value="XM_026442359.1"/>
</dbReference>
<name>A0A7M7MME1_APIME</name>
<dbReference type="PANTHER" id="PTHR28594">
    <property type="entry name" value="ATR-INTERACTING PROTEIN"/>
    <property type="match status" value="1"/>
</dbReference>
<dbReference type="GO" id="GO:0006281">
    <property type="term" value="P:DNA repair"/>
    <property type="evidence" value="ECO:0007669"/>
    <property type="project" value="TreeGrafter"/>
</dbReference>
<protein>
    <submittedName>
        <fullName evidence="4">Uncharacterized protein LOC102656369</fullName>
    </submittedName>
</protein>
<keyword evidence="3" id="KW-1185">Reference proteome</keyword>
<feature type="region of interest" description="Disordered" evidence="1">
    <location>
        <begin position="1"/>
        <end position="42"/>
    </location>
</feature>
<dbReference type="InterPro" id="IPR033349">
    <property type="entry name" value="ATRIP"/>
</dbReference>
<dbReference type="GO" id="GO:0000077">
    <property type="term" value="P:DNA damage checkpoint signaling"/>
    <property type="evidence" value="ECO:0007669"/>
    <property type="project" value="InterPro"/>
</dbReference>
<evidence type="ECO:0000256" key="1">
    <source>
        <dbReference type="SAM" id="MobiDB-lite"/>
    </source>
</evidence>
<reference evidence="2" key="1">
    <citation type="submission" date="2021-01" db="UniProtKB">
        <authorList>
            <consortium name="EnsemblMetazoa"/>
        </authorList>
    </citation>
    <scope>IDENTIFICATION</scope>
    <source>
        <strain evidence="2">DH4</strain>
    </source>
</reference>
<sequence>MFKRIESNSENEFSLPAKRPKYDIKKGNLSDTSINNKDSRNKKYGRDDVWGDDFAEEDIEEMDFIATQACLQDDNIVSQLDIDKKTFIENAIPSTSKINLNNNDHKISKTSAHVLSKQRRKEENIKDISTVVSVDYNEFEDKLINKKIYNSTFKLDDNATAEYAKELEKLKYENQKLLNDFITKEGEAVFLRNQLQQTQLRAENDRLEKTRFIEEQENQHRSEINIICKEKENLKTQLELQTFEIGNLIERCKLLESGNIKLTEPHTINLNLSMNKNKFSSPKNRSSVSIMKPIKVTDTYVQTSKMINKSNHFLKIWNPYFPLAKIPKSIYDPPQPEKSIVDIQIIEKIGRRNLPILQEEDTSRIFENPELVKPITTMIDDKKLSVEFIVPEIVALQRKTSLELEAEETIPLINKLISTARELILNVIIILQTISQAMKNDDIRDMNDIYFSSLYSSSDFNGKCVCSANAWHECERGVEIRRVFGVLSYVSVESSYLSKYIAGKTRLLIERDESYKHYSYQMVRYNTWLKENQDFEILKMILQFVVLVGTTRRSHQFSGVICAIMMIIYNVHEKVQYCSEGMEYIYQIFKEIIFSRPLPYCYTLLNNLMMIFVKSTTHLKKLCINSQSMAVNNWKGSLHFTPDACPLQILLAQEENYHFDILSAIDITDILLQIVQYILHTDTIPLRSETLNSCNCCMKLLRFTIKTLCKCSEANLAAIGNFNPDNFPVQRKSSCNLKNICTKHSLFNTEINKMCIGEIYQDKFSDENAWSIMKKKQSKVLRDGIRFLSHLAICDPDFVIRLTDIEDSFHLFMRNLNTFENFILHENEQEAMNRIKQTFIFDKTQQSETEQFVTKNSTKQLDLLSNFEKIVVQPISERPKKNENYNKTLLAFKSLFNTKMDFS</sequence>
<dbReference type="AlphaFoldDB" id="A0A7M7MME1"/>
<evidence type="ECO:0000313" key="2">
    <source>
        <dbReference type="EnsemblMetazoa" id="XP_026298144"/>
    </source>
</evidence>
<dbReference type="KEGG" id="ame:102656369"/>
<dbReference type="OrthoDB" id="7668655at2759"/>
<organism evidence="2">
    <name type="scientific">Apis mellifera</name>
    <name type="common">Honeybee</name>
    <dbReference type="NCBI Taxonomy" id="7460"/>
    <lineage>
        <taxon>Eukaryota</taxon>
        <taxon>Metazoa</taxon>
        <taxon>Ecdysozoa</taxon>
        <taxon>Arthropoda</taxon>
        <taxon>Hexapoda</taxon>
        <taxon>Insecta</taxon>
        <taxon>Pterygota</taxon>
        <taxon>Neoptera</taxon>
        <taxon>Endopterygota</taxon>
        <taxon>Hymenoptera</taxon>
        <taxon>Apocrita</taxon>
        <taxon>Aculeata</taxon>
        <taxon>Apoidea</taxon>
        <taxon>Anthophila</taxon>
        <taxon>Apidae</taxon>
        <taxon>Apis</taxon>
    </lineage>
</organism>